<evidence type="ECO:0000313" key="6">
    <source>
        <dbReference type="Proteomes" id="UP000708208"/>
    </source>
</evidence>
<protein>
    <submittedName>
        <fullName evidence="5">Uncharacterized protein</fullName>
    </submittedName>
</protein>
<keyword evidence="6" id="KW-1185">Reference proteome</keyword>
<evidence type="ECO:0000313" key="5">
    <source>
        <dbReference type="EMBL" id="CAG7641597.1"/>
    </source>
</evidence>
<name>A0A8J2NL29_9HEXA</name>
<evidence type="ECO:0000256" key="4">
    <source>
        <dbReference type="SAM" id="MobiDB-lite"/>
    </source>
</evidence>
<dbReference type="Proteomes" id="UP000708208">
    <property type="component" value="Unassembled WGS sequence"/>
</dbReference>
<comment type="catalytic activity">
    <reaction evidence="3">
        <text>a 1,2-diacyl-sn-glycero-3-phosphate(in) = a 1,2-diacyl-sn-glycero-3-phosphate(out)</text>
        <dbReference type="Rhea" id="RHEA:36435"/>
        <dbReference type="ChEBI" id="CHEBI:58608"/>
    </reaction>
</comment>
<dbReference type="GO" id="GO:0005758">
    <property type="term" value="C:mitochondrial intermembrane space"/>
    <property type="evidence" value="ECO:0007669"/>
    <property type="project" value="TreeGrafter"/>
</dbReference>
<feature type="compositionally biased region" description="Basic and acidic residues" evidence="4">
    <location>
        <begin position="113"/>
        <end position="127"/>
    </location>
</feature>
<dbReference type="EMBL" id="CAJVCH010001855">
    <property type="protein sequence ID" value="CAG7641597.1"/>
    <property type="molecule type" value="Genomic_DNA"/>
</dbReference>
<sequence>MVKLLLCGSVFHIVRIWSCVVLSTSFNAFLHCSVGAWNNFSTENGILVVRPATRSSKLTGELTFMGSVWEFFFPSVSADVNGKKVQSEDTARLAGQTSRKDSNVHGKSTKGKPGQDNKPKVGQDDIKSIKKTKVGEVEKKAQGKTDISSTVVGKSKSDNVAQKETLKSAIAAAGVSNSPVEQNCLRGNANECTPDLKQKNTDDQYRDCGHVRTKRVDLNLPDHIDQSELEPIQSLVPECYKLKVEYDQCFQHWFAHEFLNGATSLEPCKDLMHRYTTCVKKGLEEQNLLIYPSNCLNGSSDPNDRKLDHPRKKPPHGATIHKG</sequence>
<reference evidence="5" key="1">
    <citation type="submission" date="2021-06" db="EMBL/GenBank/DDBJ databases">
        <authorList>
            <person name="Hodson N. C."/>
            <person name="Mongue J. A."/>
            <person name="Jaron S. K."/>
        </authorList>
    </citation>
    <scope>NUCLEOTIDE SEQUENCE</scope>
</reference>
<dbReference type="GO" id="GO:0005829">
    <property type="term" value="C:cytosol"/>
    <property type="evidence" value="ECO:0007669"/>
    <property type="project" value="TreeGrafter"/>
</dbReference>
<dbReference type="Pfam" id="PF05254">
    <property type="entry name" value="UPF0203"/>
    <property type="match status" value="1"/>
</dbReference>
<gene>
    <name evidence="5" type="ORF">AFUS01_LOCUS419</name>
</gene>
<organism evidence="5 6">
    <name type="scientific">Allacma fusca</name>
    <dbReference type="NCBI Taxonomy" id="39272"/>
    <lineage>
        <taxon>Eukaryota</taxon>
        <taxon>Metazoa</taxon>
        <taxon>Ecdysozoa</taxon>
        <taxon>Arthropoda</taxon>
        <taxon>Hexapoda</taxon>
        <taxon>Collembola</taxon>
        <taxon>Symphypleona</taxon>
        <taxon>Sminthuridae</taxon>
        <taxon>Allacma</taxon>
    </lineage>
</organism>
<comment type="similarity">
    <text evidence="1">Belongs to the TRIAP1/MDM35 family.</text>
</comment>
<feature type="region of interest" description="Disordered" evidence="4">
    <location>
        <begin position="87"/>
        <end position="127"/>
    </location>
</feature>
<keyword evidence="2" id="KW-1015">Disulfide bond</keyword>
<comment type="caution">
    <text evidence="5">The sequence shown here is derived from an EMBL/GenBank/DDBJ whole genome shotgun (WGS) entry which is preliminary data.</text>
</comment>
<dbReference type="AlphaFoldDB" id="A0A8J2NL29"/>
<dbReference type="GO" id="GO:1990050">
    <property type="term" value="F:phosphatidic acid transfer activity"/>
    <property type="evidence" value="ECO:0007669"/>
    <property type="project" value="TreeGrafter"/>
</dbReference>
<feature type="compositionally biased region" description="Basic residues" evidence="4">
    <location>
        <begin position="308"/>
        <end position="323"/>
    </location>
</feature>
<dbReference type="PANTHER" id="PTHR46403">
    <property type="entry name" value="TP53-REGULATED INHIBITOR OF APOPTOSIS 1"/>
    <property type="match status" value="1"/>
</dbReference>
<dbReference type="GO" id="GO:0045332">
    <property type="term" value="P:phospholipid translocation"/>
    <property type="evidence" value="ECO:0007669"/>
    <property type="project" value="TreeGrafter"/>
</dbReference>
<accession>A0A8J2NL29</accession>
<dbReference type="PANTHER" id="PTHR46403:SF1">
    <property type="entry name" value="TP53-REGULATED INHIBITOR OF APOPTOSIS 1"/>
    <property type="match status" value="1"/>
</dbReference>
<evidence type="ECO:0000256" key="2">
    <source>
        <dbReference type="ARBA" id="ARBA00023157"/>
    </source>
</evidence>
<dbReference type="InterPro" id="IPR007918">
    <property type="entry name" value="MDM35_apoptosis"/>
</dbReference>
<dbReference type="OrthoDB" id="19091at2759"/>
<proteinExistence type="inferred from homology"/>
<dbReference type="GO" id="GO:0005634">
    <property type="term" value="C:nucleus"/>
    <property type="evidence" value="ECO:0007669"/>
    <property type="project" value="TreeGrafter"/>
</dbReference>
<evidence type="ECO:0000256" key="3">
    <source>
        <dbReference type="ARBA" id="ARBA00023706"/>
    </source>
</evidence>
<evidence type="ECO:0000256" key="1">
    <source>
        <dbReference type="ARBA" id="ARBA00006196"/>
    </source>
</evidence>
<feature type="region of interest" description="Disordered" evidence="4">
    <location>
        <begin position="300"/>
        <end position="323"/>
    </location>
</feature>